<evidence type="ECO:0000256" key="7">
    <source>
        <dbReference type="SAM" id="Phobius"/>
    </source>
</evidence>
<dbReference type="PANTHER" id="PTHR24421:SF55">
    <property type="entry name" value="SENSOR HISTIDINE KINASE YDFH"/>
    <property type="match status" value="1"/>
</dbReference>
<keyword evidence="7" id="KW-0472">Membrane</keyword>
<dbReference type="Gene3D" id="1.20.5.1930">
    <property type="match status" value="1"/>
</dbReference>
<sequence length="263" mass="30234">MKVQDHFEVLNYNTSVLKMPFTIAHVLITLILTILISVNDAPTSNIVLFILGSVLFSVLHWMGSWLFKRFSTFYLIVQLVIIFGVAMLVSDFGIILLIVYGGTLVAQSFYLYNSAKRFVAFLVLYIGSVIFMLSILYGQEKYDYAIFIFVISMLFILLGFATFNQKEVENRQLQLANKRIEALTKQNERQRMARNLHDSLIQRLIGVNLKMEVMDEYLEDGDVKEAAELLRLAKSQVEDSIIEARNVVDDLRLSEEIMLNPRL</sequence>
<gene>
    <name evidence="9" type="ORF">QI30_18915</name>
</gene>
<dbReference type="EC" id="2.7.13.3" evidence="2"/>
<keyword evidence="10" id="KW-1185">Reference proteome</keyword>
<evidence type="ECO:0000256" key="1">
    <source>
        <dbReference type="ARBA" id="ARBA00000085"/>
    </source>
</evidence>
<evidence type="ECO:0000256" key="4">
    <source>
        <dbReference type="ARBA" id="ARBA00022777"/>
    </source>
</evidence>
<dbReference type="EMBL" id="JTFC01000110">
    <property type="protein sequence ID" value="RUS50881.1"/>
    <property type="molecule type" value="Genomic_DNA"/>
</dbReference>
<keyword evidence="6" id="KW-0175">Coiled coil</keyword>
<comment type="catalytic activity">
    <reaction evidence="1">
        <text>ATP + protein L-histidine = ADP + protein N-phospho-L-histidine.</text>
        <dbReference type="EC" id="2.7.13.3"/>
    </reaction>
</comment>
<protein>
    <recommendedName>
        <fullName evidence="2">histidine kinase</fullName>
        <ecNumber evidence="2">2.7.13.3</ecNumber>
    </recommendedName>
</protein>
<organism evidence="9 10">
    <name type="scientific">Candidatus Kurthia intestinigallinarum</name>
    <dbReference type="NCBI Taxonomy" id="1562256"/>
    <lineage>
        <taxon>Bacteria</taxon>
        <taxon>Bacillati</taxon>
        <taxon>Bacillota</taxon>
        <taxon>Bacilli</taxon>
        <taxon>Bacillales</taxon>
        <taxon>Caryophanaceae</taxon>
        <taxon>Kurthia</taxon>
    </lineage>
</organism>
<dbReference type="Pfam" id="PF07730">
    <property type="entry name" value="HisKA_3"/>
    <property type="match status" value="1"/>
</dbReference>
<evidence type="ECO:0000313" key="10">
    <source>
        <dbReference type="Proteomes" id="UP000288623"/>
    </source>
</evidence>
<feature type="transmembrane region" description="Helical" evidence="7">
    <location>
        <begin position="144"/>
        <end position="163"/>
    </location>
</feature>
<keyword evidence="7" id="KW-0812">Transmembrane</keyword>
<accession>A0A433RP13</accession>
<feature type="transmembrane region" description="Helical" evidence="7">
    <location>
        <begin position="118"/>
        <end position="138"/>
    </location>
</feature>
<evidence type="ECO:0000256" key="5">
    <source>
        <dbReference type="ARBA" id="ARBA00023012"/>
    </source>
</evidence>
<dbReference type="OrthoDB" id="9781904at2"/>
<evidence type="ECO:0000259" key="8">
    <source>
        <dbReference type="Pfam" id="PF07730"/>
    </source>
</evidence>
<feature type="domain" description="Signal transduction histidine kinase subgroup 3 dimerisation and phosphoacceptor" evidence="8">
    <location>
        <begin position="188"/>
        <end position="253"/>
    </location>
</feature>
<reference evidence="9 10" key="1">
    <citation type="submission" date="2014-11" db="EMBL/GenBank/DDBJ databases">
        <title>Genome sequence and analysis of novel Kurthia sp.</title>
        <authorList>
            <person name="Lawson J.N."/>
            <person name="Gonzalez J.E."/>
            <person name="Rinauldi L."/>
            <person name="Xuan Z."/>
            <person name="Firman A."/>
            <person name="Shaddox L."/>
            <person name="Trudeau A."/>
            <person name="Shah S."/>
            <person name="Reiman D."/>
        </authorList>
    </citation>
    <scope>NUCLEOTIDE SEQUENCE [LARGE SCALE GENOMIC DNA]</scope>
    <source>
        <strain evidence="9 10">3B1D</strain>
    </source>
</reference>
<feature type="transmembrane region" description="Helical" evidence="7">
    <location>
        <begin position="46"/>
        <end position="67"/>
    </location>
</feature>
<dbReference type="GO" id="GO:0046983">
    <property type="term" value="F:protein dimerization activity"/>
    <property type="evidence" value="ECO:0007669"/>
    <property type="project" value="InterPro"/>
</dbReference>
<comment type="caution">
    <text evidence="9">The sequence shown here is derived from an EMBL/GenBank/DDBJ whole genome shotgun (WGS) entry which is preliminary data.</text>
</comment>
<feature type="coiled-coil region" evidence="6">
    <location>
        <begin position="166"/>
        <end position="193"/>
    </location>
</feature>
<evidence type="ECO:0000256" key="2">
    <source>
        <dbReference type="ARBA" id="ARBA00012438"/>
    </source>
</evidence>
<dbReference type="AlphaFoldDB" id="A0A433RP13"/>
<dbReference type="PANTHER" id="PTHR24421">
    <property type="entry name" value="NITRATE/NITRITE SENSOR PROTEIN NARX-RELATED"/>
    <property type="match status" value="1"/>
</dbReference>
<feature type="transmembrane region" description="Helical" evidence="7">
    <location>
        <begin position="73"/>
        <end position="106"/>
    </location>
</feature>
<dbReference type="RefSeq" id="WP_158621084.1">
    <property type="nucleotide sequence ID" value="NZ_JTFC01000110.1"/>
</dbReference>
<keyword evidence="4" id="KW-0418">Kinase</keyword>
<evidence type="ECO:0000313" key="9">
    <source>
        <dbReference type="EMBL" id="RUS50881.1"/>
    </source>
</evidence>
<keyword evidence="7" id="KW-1133">Transmembrane helix</keyword>
<dbReference type="GO" id="GO:0000155">
    <property type="term" value="F:phosphorelay sensor kinase activity"/>
    <property type="evidence" value="ECO:0007669"/>
    <property type="project" value="InterPro"/>
</dbReference>
<keyword evidence="3" id="KW-0808">Transferase</keyword>
<evidence type="ECO:0000256" key="6">
    <source>
        <dbReference type="SAM" id="Coils"/>
    </source>
</evidence>
<keyword evidence="5" id="KW-0902">Two-component regulatory system</keyword>
<dbReference type="Proteomes" id="UP000288623">
    <property type="component" value="Unassembled WGS sequence"/>
</dbReference>
<dbReference type="InterPro" id="IPR011712">
    <property type="entry name" value="Sig_transdc_His_kin_sub3_dim/P"/>
</dbReference>
<dbReference type="InterPro" id="IPR050482">
    <property type="entry name" value="Sensor_HK_TwoCompSys"/>
</dbReference>
<dbReference type="GO" id="GO:0016020">
    <property type="term" value="C:membrane"/>
    <property type="evidence" value="ECO:0007669"/>
    <property type="project" value="InterPro"/>
</dbReference>
<evidence type="ECO:0000256" key="3">
    <source>
        <dbReference type="ARBA" id="ARBA00022679"/>
    </source>
</evidence>
<name>A0A433RP13_9BACL</name>
<feature type="non-terminal residue" evidence="9">
    <location>
        <position position="263"/>
    </location>
</feature>
<proteinExistence type="predicted"/>
<feature type="transmembrane region" description="Helical" evidence="7">
    <location>
        <begin position="20"/>
        <end position="39"/>
    </location>
</feature>